<keyword evidence="1" id="KW-1133">Transmembrane helix</keyword>
<reference evidence="2" key="1">
    <citation type="submission" date="2019-08" db="EMBL/GenBank/DDBJ databases">
        <authorList>
            <person name="Kucharzyk K."/>
            <person name="Murdoch R.W."/>
            <person name="Higgins S."/>
            <person name="Loffler F."/>
        </authorList>
    </citation>
    <scope>NUCLEOTIDE SEQUENCE</scope>
</reference>
<accession>A0A644TRP1</accession>
<feature type="transmembrane region" description="Helical" evidence="1">
    <location>
        <begin position="104"/>
        <end position="125"/>
    </location>
</feature>
<keyword evidence="1" id="KW-0812">Transmembrane</keyword>
<comment type="caution">
    <text evidence="2">The sequence shown here is derived from an EMBL/GenBank/DDBJ whole genome shotgun (WGS) entry which is preliminary data.</text>
</comment>
<keyword evidence="1" id="KW-0472">Membrane</keyword>
<name>A0A644TRP1_9ZZZZ</name>
<protein>
    <submittedName>
        <fullName evidence="2">Uncharacterized protein</fullName>
    </submittedName>
</protein>
<gene>
    <name evidence="2" type="ORF">SDC9_15381</name>
</gene>
<dbReference type="AlphaFoldDB" id="A0A644TRP1"/>
<evidence type="ECO:0000256" key="1">
    <source>
        <dbReference type="SAM" id="Phobius"/>
    </source>
</evidence>
<organism evidence="2">
    <name type="scientific">bioreactor metagenome</name>
    <dbReference type="NCBI Taxonomy" id="1076179"/>
    <lineage>
        <taxon>unclassified sequences</taxon>
        <taxon>metagenomes</taxon>
        <taxon>ecological metagenomes</taxon>
    </lineage>
</organism>
<sequence length="235" mass="26017">MKNKNLAFDYIHEYLFRNEQVASNLASEQGLSSDDRQELSDILGVLGQMSQNARNYNKVNNQVLGKAMELSMENMANTTQTIMSIKSSLQEVIRDAKSAYKYVLWMYVLAFMLGIALITVAVVFAAQGKTILSIAFGTIGLIDIVSHFIFKPPLELQSSRANLTQLMIVVTNWFSDIVNLNTFITARGEALTLTELSEISDKQNANTAKMIDLIERYSEPSSVKQALTGNESGAG</sequence>
<evidence type="ECO:0000313" key="2">
    <source>
        <dbReference type="EMBL" id="MPL69634.1"/>
    </source>
</evidence>
<proteinExistence type="predicted"/>
<dbReference type="EMBL" id="VSSQ01000048">
    <property type="protein sequence ID" value="MPL69634.1"/>
    <property type="molecule type" value="Genomic_DNA"/>
</dbReference>
<feature type="transmembrane region" description="Helical" evidence="1">
    <location>
        <begin position="131"/>
        <end position="150"/>
    </location>
</feature>